<evidence type="ECO:0000313" key="1">
    <source>
        <dbReference type="EMBL" id="MFC0672347.1"/>
    </source>
</evidence>
<sequence>MSTMLPPFTVTLAAISRIEELGGALLVDAEPGGCSGTAWVFTVPGDAPPGSQRYGCPGAYLHVSTAASDLLADARLDYAVRIRPPRFRVLQNPNTPLTCPCRRSFGRAWPGAGDPACRPYEPMPWDEDFVPPARWVRQTGWHRAGS</sequence>
<gene>
    <name evidence="1" type="ORF">ACFFF6_00100</name>
</gene>
<organism evidence="1 2">
    <name type="scientific">Brachybacterium hainanense</name>
    <dbReference type="NCBI Taxonomy" id="1541174"/>
    <lineage>
        <taxon>Bacteria</taxon>
        <taxon>Bacillati</taxon>
        <taxon>Actinomycetota</taxon>
        <taxon>Actinomycetes</taxon>
        <taxon>Micrococcales</taxon>
        <taxon>Dermabacteraceae</taxon>
        <taxon>Brachybacterium</taxon>
    </lineage>
</organism>
<evidence type="ECO:0000313" key="2">
    <source>
        <dbReference type="Proteomes" id="UP001589793"/>
    </source>
</evidence>
<dbReference type="RefSeq" id="WP_376977085.1">
    <property type="nucleotide sequence ID" value="NZ_JBHLSV010000001.1"/>
</dbReference>
<name>A0ABV6R5U5_9MICO</name>
<accession>A0ABV6R5U5</accession>
<proteinExistence type="predicted"/>
<dbReference type="InterPro" id="IPR035903">
    <property type="entry name" value="HesB-like_dom_sf"/>
</dbReference>
<comment type="caution">
    <text evidence="1">The sequence shown here is derived from an EMBL/GenBank/DDBJ whole genome shotgun (WGS) entry which is preliminary data.</text>
</comment>
<dbReference type="Proteomes" id="UP001589793">
    <property type="component" value="Unassembled WGS sequence"/>
</dbReference>
<dbReference type="SUPFAM" id="SSF89360">
    <property type="entry name" value="HesB-like domain"/>
    <property type="match status" value="1"/>
</dbReference>
<keyword evidence="2" id="KW-1185">Reference proteome</keyword>
<dbReference type="EMBL" id="JBHLSV010000001">
    <property type="protein sequence ID" value="MFC0672347.1"/>
    <property type="molecule type" value="Genomic_DNA"/>
</dbReference>
<dbReference type="Gene3D" id="2.60.300.12">
    <property type="entry name" value="HesB-like domain"/>
    <property type="match status" value="1"/>
</dbReference>
<reference evidence="1 2" key="1">
    <citation type="submission" date="2024-09" db="EMBL/GenBank/DDBJ databases">
        <authorList>
            <person name="Sun Q."/>
            <person name="Mori K."/>
        </authorList>
    </citation>
    <scope>NUCLEOTIDE SEQUENCE [LARGE SCALE GENOMIC DNA]</scope>
    <source>
        <strain evidence="1 2">CICC 10874</strain>
    </source>
</reference>
<protein>
    <submittedName>
        <fullName evidence="1">HesB/IscA family protein</fullName>
    </submittedName>
</protein>